<keyword evidence="3" id="KW-1185">Reference proteome</keyword>
<organism evidence="2 3">
    <name type="scientific">Oryza glaberrima</name>
    <name type="common">African rice</name>
    <dbReference type="NCBI Taxonomy" id="4538"/>
    <lineage>
        <taxon>Eukaryota</taxon>
        <taxon>Viridiplantae</taxon>
        <taxon>Streptophyta</taxon>
        <taxon>Embryophyta</taxon>
        <taxon>Tracheophyta</taxon>
        <taxon>Spermatophyta</taxon>
        <taxon>Magnoliopsida</taxon>
        <taxon>Liliopsida</taxon>
        <taxon>Poales</taxon>
        <taxon>Poaceae</taxon>
        <taxon>BOP clade</taxon>
        <taxon>Oryzoideae</taxon>
        <taxon>Oryzeae</taxon>
        <taxon>Oryzinae</taxon>
        <taxon>Oryza</taxon>
    </lineage>
</organism>
<dbReference type="AlphaFoldDB" id="I1QJF4"/>
<name>I1QJF4_ORYGL</name>
<evidence type="ECO:0000313" key="2">
    <source>
        <dbReference type="EnsemblPlants" id="ORGLA08G0155500.1"/>
    </source>
</evidence>
<reference evidence="2" key="1">
    <citation type="submission" date="2015-06" db="UniProtKB">
        <authorList>
            <consortium name="EnsemblPlants"/>
        </authorList>
    </citation>
    <scope>IDENTIFICATION</scope>
</reference>
<evidence type="ECO:0000256" key="1">
    <source>
        <dbReference type="SAM" id="MobiDB-lite"/>
    </source>
</evidence>
<proteinExistence type="predicted"/>
<sequence length="99" mass="10818">MATTAASSSSHHCARLRSRAALLLIVDNLSRIHDIGEVLLIVSHDGYFPEMDEFVRAGTGAPRRCQGSRAAGPPHAPPSPPPCSHRHCPTFIPRDRRRC</sequence>
<feature type="compositionally biased region" description="Pro residues" evidence="1">
    <location>
        <begin position="74"/>
        <end position="83"/>
    </location>
</feature>
<reference evidence="2 3" key="2">
    <citation type="submission" date="2018-04" db="EMBL/GenBank/DDBJ databases">
        <title>OglaRS2 (Oryza glaberrima Reference Sequence Version 2).</title>
        <authorList>
            <person name="Zhang J."/>
            <person name="Kudrna D."/>
            <person name="Lee S."/>
            <person name="Talag J."/>
            <person name="Rajasekar S."/>
            <person name="Wing R.A."/>
        </authorList>
    </citation>
    <scope>NUCLEOTIDE SEQUENCE [LARGE SCALE GENOMIC DNA]</scope>
    <source>
        <strain evidence="2 3">cv. IRGC 96717</strain>
    </source>
</reference>
<accession>I1QJF4</accession>
<protein>
    <submittedName>
        <fullName evidence="2">Uncharacterized protein</fullName>
    </submittedName>
</protein>
<dbReference type="Proteomes" id="UP000007306">
    <property type="component" value="Chromosome 8"/>
</dbReference>
<dbReference type="OMA" id="CSHRHCP"/>
<evidence type="ECO:0000313" key="3">
    <source>
        <dbReference type="Proteomes" id="UP000007306"/>
    </source>
</evidence>
<dbReference type="EnsemblPlants" id="ORGLA08G0155500.1">
    <property type="protein sequence ID" value="ORGLA08G0155500.1"/>
    <property type="gene ID" value="ORGLA08G0155500"/>
</dbReference>
<feature type="region of interest" description="Disordered" evidence="1">
    <location>
        <begin position="59"/>
        <end position="89"/>
    </location>
</feature>
<dbReference type="Gramene" id="ORGLA08G0155500.1">
    <property type="protein sequence ID" value="ORGLA08G0155500.1"/>
    <property type="gene ID" value="ORGLA08G0155500"/>
</dbReference>
<dbReference type="HOGENOM" id="CLU_2324460_0_0_1"/>